<dbReference type="EMBL" id="QYCY01000004">
    <property type="protein sequence ID" value="RLV71819.1"/>
    <property type="molecule type" value="Genomic_DNA"/>
</dbReference>
<protein>
    <recommendedName>
        <fullName evidence="1">Peptidase M16 C-terminal domain-containing protein</fullName>
    </recommendedName>
</protein>
<dbReference type="STRING" id="1343740.M271_49905"/>
<dbReference type="KEGG" id="src:M271_49905"/>
<dbReference type="Pfam" id="PF05193">
    <property type="entry name" value="Peptidase_M16_C"/>
    <property type="match status" value="1"/>
</dbReference>
<name>A0A0A0NP15_STRRN</name>
<dbReference type="RefSeq" id="WP_020874821.1">
    <property type="nucleotide sequence ID" value="NC_022785.1"/>
</dbReference>
<evidence type="ECO:0000313" key="3">
    <source>
        <dbReference type="Proteomes" id="UP000281594"/>
    </source>
</evidence>
<dbReference type="Gene3D" id="3.30.830.10">
    <property type="entry name" value="Metalloenzyme, LuxS/M16 peptidase-like"/>
    <property type="match status" value="2"/>
</dbReference>
<dbReference type="GO" id="GO:0046872">
    <property type="term" value="F:metal ion binding"/>
    <property type="evidence" value="ECO:0007669"/>
    <property type="project" value="InterPro"/>
</dbReference>
<dbReference type="InterPro" id="IPR007863">
    <property type="entry name" value="Peptidase_M16_C"/>
</dbReference>
<sequence length="447" mass="47605">MNDDALLDTTLENRLRLVVVSDRTVPLVEIRLSIPCAGVGEAHAATAQVLSDVLLRPTDGVPATRSTAWRVADLDSGRDVDRLGVFGYSPAASLKTVLRGIAACLTEPHYPDAAVRHARERLAAQVGIGRGEARWTALAAVLRRRHPAHATPCDIPAPHAVAAVEPAAVRALHRSRIVPRGATLVLVGDVRPARARALVEHVFAAWRGAGEPNEVVSLVPPVGHELALVHRPRSAQAELLMAGRAPRRDDERRPAFDIANTVFGGGVASRLSRNVRESKGYAYLAGSAVELLVDTPTTMVRLAVSEGSAADALTETRGELVALSESHVTQEEFDMAKRLLAGRFVLAGVSPSSYATFLVNLIAEGVDPGWVRGYPRRLAAVSRADVLAAARTYLAPDALDTVVVGDADALAGPLARIESLRVRRFEQLDDVVAAPAAPPAHLTRNAR</sequence>
<accession>A0A0A0NP15</accession>
<dbReference type="Proteomes" id="UP000281594">
    <property type="component" value="Unassembled WGS sequence"/>
</dbReference>
<dbReference type="HOGENOM" id="CLU_009902_6_1_11"/>
<reference evidence="2 3" key="1">
    <citation type="journal article" date="2018" name="J. Biol. Chem.">
        <title>Discovery of the actinoplanic acid pathway in Streptomyces rapamycinicus reveals a genetically conserved synergism with rapamycin.</title>
        <authorList>
            <person name="Mrak P."/>
            <person name="Krastel P."/>
            <person name="Pivk Lukancic P."/>
            <person name="Tao J."/>
            <person name="Pistorius D."/>
            <person name="Moore C.M."/>
        </authorList>
    </citation>
    <scope>NUCLEOTIDE SEQUENCE [LARGE SCALE GENOMIC DNA]</scope>
    <source>
        <strain evidence="2 3">NRRL 5491</strain>
    </source>
</reference>
<feature type="domain" description="Peptidase M16 C-terminal" evidence="1">
    <location>
        <begin position="165"/>
        <end position="340"/>
    </location>
</feature>
<gene>
    <name evidence="2" type="ORF">D3C57_144870</name>
</gene>
<organism evidence="2 3">
    <name type="scientific">Streptomyces rapamycinicus (strain ATCC 29253 / DSM 41530 / NRRL 5491 / AYB-994)</name>
    <name type="common">Streptomyces hygroscopicus (strain ATCC 29253)</name>
    <dbReference type="NCBI Taxonomy" id="1343740"/>
    <lineage>
        <taxon>Bacteria</taxon>
        <taxon>Bacillati</taxon>
        <taxon>Actinomycetota</taxon>
        <taxon>Actinomycetes</taxon>
        <taxon>Kitasatosporales</taxon>
        <taxon>Streptomycetaceae</taxon>
        <taxon>Streptomyces</taxon>
        <taxon>Streptomyces violaceusniger group</taxon>
    </lineage>
</organism>
<dbReference type="InterPro" id="IPR011249">
    <property type="entry name" value="Metalloenz_LuxS/M16"/>
</dbReference>
<dbReference type="AlphaFoldDB" id="A0A0A0NP15"/>
<comment type="caution">
    <text evidence="2">The sequence shown here is derived from an EMBL/GenBank/DDBJ whole genome shotgun (WGS) entry which is preliminary data.</text>
</comment>
<dbReference type="eggNOG" id="COG0612">
    <property type="taxonomic scope" value="Bacteria"/>
</dbReference>
<evidence type="ECO:0000259" key="1">
    <source>
        <dbReference type="Pfam" id="PF05193"/>
    </source>
</evidence>
<proteinExistence type="predicted"/>
<dbReference type="SUPFAM" id="SSF63411">
    <property type="entry name" value="LuxS/MPP-like metallohydrolase"/>
    <property type="match status" value="2"/>
</dbReference>
<evidence type="ECO:0000313" key="2">
    <source>
        <dbReference type="EMBL" id="RLV71819.1"/>
    </source>
</evidence>